<evidence type="ECO:0000259" key="12">
    <source>
        <dbReference type="PROSITE" id="PS51163"/>
    </source>
</evidence>
<proteinExistence type="inferred from homology"/>
<evidence type="ECO:0000256" key="1">
    <source>
        <dbReference type="ARBA" id="ARBA00004496"/>
    </source>
</evidence>
<evidence type="ECO:0000256" key="3">
    <source>
        <dbReference type="ARBA" id="ARBA00012584"/>
    </source>
</evidence>
<reference evidence="13 14" key="1">
    <citation type="submission" date="2020-04" db="EMBL/GenBank/DDBJ databases">
        <title>Complete genome sequence of Spiroplasma platyhelix ATCC 51748, an insect isolate.</title>
        <authorList>
            <person name="Green E.A."/>
            <person name="Klassen J.L."/>
        </authorList>
    </citation>
    <scope>NUCLEOTIDE SEQUENCE [LARGE SCALE GENOMIC DNA]</scope>
    <source>
        <strain evidence="13 14">PALS-1</strain>
    </source>
</reference>
<keyword evidence="14" id="KW-1185">Reference proteome</keyword>
<comment type="catalytic activity">
    <reaction evidence="11">
        <text>L-threonine + hydrogencarbonate + ATP = L-threonylcarbamoyladenylate + diphosphate + H2O</text>
        <dbReference type="Rhea" id="RHEA:36407"/>
        <dbReference type="ChEBI" id="CHEBI:15377"/>
        <dbReference type="ChEBI" id="CHEBI:17544"/>
        <dbReference type="ChEBI" id="CHEBI:30616"/>
        <dbReference type="ChEBI" id="CHEBI:33019"/>
        <dbReference type="ChEBI" id="CHEBI:57926"/>
        <dbReference type="ChEBI" id="CHEBI:73682"/>
        <dbReference type="EC" id="2.7.7.87"/>
    </reaction>
</comment>
<dbReference type="EMBL" id="JAAVVK010000002">
    <property type="protein sequence ID" value="NKE38594.1"/>
    <property type="molecule type" value="Genomic_DNA"/>
</dbReference>
<feature type="domain" description="YrdC-like" evidence="12">
    <location>
        <begin position="6"/>
        <end position="183"/>
    </location>
</feature>
<dbReference type="RefSeq" id="WP_168105072.1">
    <property type="nucleotide sequence ID" value="NZ_CP051215.1"/>
</dbReference>
<dbReference type="InterPro" id="IPR017945">
    <property type="entry name" value="DHBP_synth_RibB-like_a/b_dom"/>
</dbReference>
<keyword evidence="4" id="KW-0963">Cytoplasm</keyword>
<evidence type="ECO:0000313" key="13">
    <source>
        <dbReference type="EMBL" id="NKE38594.1"/>
    </source>
</evidence>
<evidence type="ECO:0000313" key="14">
    <source>
        <dbReference type="Proteomes" id="UP000584587"/>
    </source>
</evidence>
<comment type="subcellular location">
    <subcellularLocation>
        <location evidence="1">Cytoplasm</location>
    </subcellularLocation>
</comment>
<dbReference type="InterPro" id="IPR050156">
    <property type="entry name" value="TC-AMP_synthase_SUA5"/>
</dbReference>
<comment type="similarity">
    <text evidence="2">Belongs to the SUA5 family.</text>
</comment>
<sequence>MTVVEPTEFSQIVDIIDAGSVVALPTDTIYGLVCKYDYESAIVQIYEMKKRPITKALQILVANWEQAKEIGIFDDHLVRYLEDQYATGHVTVIVKKQELLDKIKYWQQWDSVAIRVTKYPLVQKIIAAVGPLAATSCNISGQKPINDSSKINLPFLEYVVSGKISKPEESTIYDSVTKKIIRS</sequence>
<evidence type="ECO:0000256" key="8">
    <source>
        <dbReference type="ARBA" id="ARBA00022741"/>
    </source>
</evidence>
<dbReference type="InterPro" id="IPR006070">
    <property type="entry name" value="Sua5-like_dom"/>
</dbReference>
<dbReference type="PANTHER" id="PTHR17490">
    <property type="entry name" value="SUA5"/>
    <property type="match status" value="1"/>
</dbReference>
<dbReference type="PANTHER" id="PTHR17490:SF16">
    <property type="entry name" value="THREONYLCARBAMOYL-AMP SYNTHASE"/>
    <property type="match status" value="1"/>
</dbReference>
<keyword evidence="7" id="KW-0548">Nucleotidyltransferase</keyword>
<evidence type="ECO:0000256" key="11">
    <source>
        <dbReference type="ARBA" id="ARBA00048366"/>
    </source>
</evidence>
<evidence type="ECO:0000256" key="10">
    <source>
        <dbReference type="ARBA" id="ARBA00029774"/>
    </source>
</evidence>
<dbReference type="GO" id="GO:0006450">
    <property type="term" value="P:regulation of translational fidelity"/>
    <property type="evidence" value="ECO:0007669"/>
    <property type="project" value="TreeGrafter"/>
</dbReference>
<dbReference type="Gene3D" id="3.90.870.10">
    <property type="entry name" value="DHBP synthase"/>
    <property type="match status" value="1"/>
</dbReference>
<evidence type="ECO:0000256" key="9">
    <source>
        <dbReference type="ARBA" id="ARBA00022840"/>
    </source>
</evidence>
<name>A0A846U0P6_9MOLU</name>
<keyword evidence="8" id="KW-0547">Nucleotide-binding</keyword>
<dbReference type="SUPFAM" id="SSF55821">
    <property type="entry name" value="YrdC/RibB"/>
    <property type="match status" value="1"/>
</dbReference>
<keyword evidence="5" id="KW-0808">Transferase</keyword>
<evidence type="ECO:0000256" key="2">
    <source>
        <dbReference type="ARBA" id="ARBA00007663"/>
    </source>
</evidence>
<dbReference type="GO" id="GO:0003725">
    <property type="term" value="F:double-stranded RNA binding"/>
    <property type="evidence" value="ECO:0007669"/>
    <property type="project" value="InterPro"/>
</dbReference>
<organism evidence="13 14">
    <name type="scientific">Spiroplasma platyhelix PALS-1</name>
    <dbReference type="NCBI Taxonomy" id="1276218"/>
    <lineage>
        <taxon>Bacteria</taxon>
        <taxon>Bacillati</taxon>
        <taxon>Mycoplasmatota</taxon>
        <taxon>Mollicutes</taxon>
        <taxon>Entomoplasmatales</taxon>
        <taxon>Spiroplasmataceae</taxon>
        <taxon>Spiroplasma</taxon>
    </lineage>
</organism>
<evidence type="ECO:0000256" key="6">
    <source>
        <dbReference type="ARBA" id="ARBA00022694"/>
    </source>
</evidence>
<evidence type="ECO:0000256" key="5">
    <source>
        <dbReference type="ARBA" id="ARBA00022679"/>
    </source>
</evidence>
<evidence type="ECO:0000256" key="4">
    <source>
        <dbReference type="ARBA" id="ARBA00022490"/>
    </source>
</evidence>
<protein>
    <recommendedName>
        <fullName evidence="10">L-threonylcarbamoyladenylate synthase</fullName>
        <ecNumber evidence="3">2.7.7.87</ecNumber>
    </recommendedName>
    <alternativeName>
        <fullName evidence="10">L-threonylcarbamoyladenylate synthase</fullName>
    </alternativeName>
</protein>
<dbReference type="AlphaFoldDB" id="A0A846U0P6"/>
<dbReference type="GO" id="GO:0005737">
    <property type="term" value="C:cytoplasm"/>
    <property type="evidence" value="ECO:0007669"/>
    <property type="project" value="UniProtKB-SubCell"/>
</dbReference>
<dbReference type="Pfam" id="PF01300">
    <property type="entry name" value="Sua5_yciO_yrdC"/>
    <property type="match status" value="1"/>
</dbReference>
<dbReference type="GO" id="GO:0061710">
    <property type="term" value="F:L-threonylcarbamoyladenylate synthase"/>
    <property type="evidence" value="ECO:0007669"/>
    <property type="project" value="UniProtKB-EC"/>
</dbReference>
<keyword evidence="6" id="KW-0819">tRNA processing</keyword>
<gene>
    <name evidence="13" type="ORF">HER12_02350</name>
</gene>
<dbReference type="Proteomes" id="UP000584587">
    <property type="component" value="Unassembled WGS sequence"/>
</dbReference>
<comment type="caution">
    <text evidence="13">The sequence shown here is derived from an EMBL/GenBank/DDBJ whole genome shotgun (WGS) entry which is preliminary data.</text>
</comment>
<dbReference type="GO" id="GO:0005524">
    <property type="term" value="F:ATP binding"/>
    <property type="evidence" value="ECO:0007669"/>
    <property type="project" value="UniProtKB-KW"/>
</dbReference>
<accession>A0A846U0P6</accession>
<dbReference type="EC" id="2.7.7.87" evidence="3"/>
<dbReference type="GO" id="GO:0008033">
    <property type="term" value="P:tRNA processing"/>
    <property type="evidence" value="ECO:0007669"/>
    <property type="project" value="UniProtKB-KW"/>
</dbReference>
<keyword evidence="9" id="KW-0067">ATP-binding</keyword>
<dbReference type="PROSITE" id="PS51163">
    <property type="entry name" value="YRDC"/>
    <property type="match status" value="1"/>
</dbReference>
<evidence type="ECO:0000256" key="7">
    <source>
        <dbReference type="ARBA" id="ARBA00022695"/>
    </source>
</evidence>
<dbReference type="GO" id="GO:0000049">
    <property type="term" value="F:tRNA binding"/>
    <property type="evidence" value="ECO:0007669"/>
    <property type="project" value="TreeGrafter"/>
</dbReference>